<evidence type="ECO:0000256" key="2">
    <source>
        <dbReference type="SAM" id="SignalP"/>
    </source>
</evidence>
<evidence type="ECO:0000313" key="4">
    <source>
        <dbReference type="Proteomes" id="UP000001317"/>
    </source>
</evidence>
<accession>B0TK59</accession>
<dbReference type="EMBL" id="CP000931">
    <property type="protein sequence ID" value="ABZ77078.1"/>
    <property type="molecule type" value="Genomic_DNA"/>
</dbReference>
<dbReference type="AlphaFoldDB" id="B0TK59"/>
<reference evidence="3" key="1">
    <citation type="submission" date="2008-01" db="EMBL/GenBank/DDBJ databases">
        <title>Complete sequence of Shewanella halifaxensis HAW-EB4.</title>
        <authorList>
            <consortium name="US DOE Joint Genome Institute"/>
            <person name="Copeland A."/>
            <person name="Lucas S."/>
            <person name="Lapidus A."/>
            <person name="Glavina del Rio T."/>
            <person name="Dalin E."/>
            <person name="Tice H."/>
            <person name="Bruce D."/>
            <person name="Goodwin L."/>
            <person name="Pitluck S."/>
            <person name="Sims D."/>
            <person name="Brettin T."/>
            <person name="Detter J.C."/>
            <person name="Han C."/>
            <person name="Kuske C.R."/>
            <person name="Schmutz J."/>
            <person name="Larimer F."/>
            <person name="Land M."/>
            <person name="Hauser L."/>
            <person name="Kyrpides N."/>
            <person name="Kim E."/>
            <person name="Zhao J.-S."/>
            <person name="Richardson P."/>
        </authorList>
    </citation>
    <scope>NUCLEOTIDE SEQUENCE [LARGE SCALE GENOMIC DNA]</scope>
    <source>
        <strain evidence="3">HAW-EB4</strain>
    </source>
</reference>
<evidence type="ECO:0000256" key="1">
    <source>
        <dbReference type="SAM" id="Coils"/>
    </source>
</evidence>
<organism evidence="3 4">
    <name type="scientific">Shewanella halifaxensis (strain HAW-EB4)</name>
    <dbReference type="NCBI Taxonomy" id="458817"/>
    <lineage>
        <taxon>Bacteria</taxon>
        <taxon>Pseudomonadati</taxon>
        <taxon>Pseudomonadota</taxon>
        <taxon>Gammaproteobacteria</taxon>
        <taxon>Alteromonadales</taxon>
        <taxon>Shewanellaceae</taxon>
        <taxon>Shewanella</taxon>
    </lineage>
</organism>
<gene>
    <name evidence="3" type="ordered locus">Shal_2521</name>
</gene>
<dbReference type="KEGG" id="shl:Shal_2521"/>
<evidence type="ECO:0008006" key="5">
    <source>
        <dbReference type="Google" id="ProtNLM"/>
    </source>
</evidence>
<dbReference type="Proteomes" id="UP000001317">
    <property type="component" value="Chromosome"/>
</dbReference>
<keyword evidence="2" id="KW-0732">Signal</keyword>
<keyword evidence="4" id="KW-1185">Reference proteome</keyword>
<proteinExistence type="predicted"/>
<evidence type="ECO:0000313" key="3">
    <source>
        <dbReference type="EMBL" id="ABZ77078.1"/>
    </source>
</evidence>
<feature type="coiled-coil region" evidence="1">
    <location>
        <begin position="122"/>
        <end position="206"/>
    </location>
</feature>
<sequence>MQSLKGIDMNLTPLAIALITSCLALPQLAYSAPTDVEVIEKSNHSLITKINTDENDITHVTTRLNDTVYDLSFTAQELSDKETIKQKVSELPKEVQKPIARMLERVQLYAVNSKATLDPKVEQAIKIKLEKLHKQLNGKEAEMEAHAMKLESKAKILEKKARELEVLFEQNEGEFEIHIESIGDNIEVLTEQITELELERLGLDGEASRVLIIQGHDKPTRLDILELIEQADLSDEDKQKLTEALSQK</sequence>
<name>B0TK59_SHEHH</name>
<dbReference type="eggNOG" id="ENOG50315UU">
    <property type="taxonomic scope" value="Bacteria"/>
</dbReference>
<keyword evidence="1" id="KW-0175">Coiled coil</keyword>
<feature type="chain" id="PRO_5002753359" description="Lipoprotein" evidence="2">
    <location>
        <begin position="32"/>
        <end position="248"/>
    </location>
</feature>
<dbReference type="PROSITE" id="PS51257">
    <property type="entry name" value="PROKAR_LIPOPROTEIN"/>
    <property type="match status" value="1"/>
</dbReference>
<dbReference type="HOGENOM" id="CLU_1141963_0_0_6"/>
<feature type="signal peptide" evidence="2">
    <location>
        <begin position="1"/>
        <end position="31"/>
    </location>
</feature>
<protein>
    <recommendedName>
        <fullName evidence="5">Lipoprotein</fullName>
    </recommendedName>
</protein>